<dbReference type="InterPro" id="IPR041698">
    <property type="entry name" value="Methyltransf_25"/>
</dbReference>
<dbReference type="GO" id="GO:0032259">
    <property type="term" value="P:methylation"/>
    <property type="evidence" value="ECO:0007669"/>
    <property type="project" value="UniProtKB-KW"/>
</dbReference>
<organism evidence="2 3">
    <name type="scientific">Parasulfuritortus cantonensis</name>
    <dbReference type="NCBI Taxonomy" id="2528202"/>
    <lineage>
        <taxon>Bacteria</taxon>
        <taxon>Pseudomonadati</taxon>
        <taxon>Pseudomonadota</taxon>
        <taxon>Betaproteobacteria</taxon>
        <taxon>Nitrosomonadales</taxon>
        <taxon>Thiobacillaceae</taxon>
        <taxon>Parasulfuritortus</taxon>
    </lineage>
</organism>
<dbReference type="Proteomes" id="UP000295443">
    <property type="component" value="Unassembled WGS sequence"/>
</dbReference>
<sequence length="247" mass="28082">MNAPGPDDYTDEELHALFHNNHEAAFAAYISGSRHSSDKQAFLFDWMAPAPDDFILECGSSSGKTCVDLSRRGNCRTLGVDFDAEAVRISSAMRDRYFPGLKERCQFVLGDLTTMRFDPGLTKILMPDFTEHIPDRVLLAILRNIRRQFDDIELFIYTPARSHVFEILKHHNILLKNPSGHINVKTMAQLLDVLRETGWVVTSAGWRCSSMWYVKPIELAFGYLPIVGKYFQRRLAIKARPDKAATS</sequence>
<dbReference type="SUPFAM" id="SSF53335">
    <property type="entry name" value="S-adenosyl-L-methionine-dependent methyltransferases"/>
    <property type="match status" value="1"/>
</dbReference>
<accession>A0A4R1BCG7</accession>
<keyword evidence="2" id="KW-0489">Methyltransferase</keyword>
<dbReference type="GO" id="GO:0008168">
    <property type="term" value="F:methyltransferase activity"/>
    <property type="evidence" value="ECO:0007669"/>
    <property type="project" value="UniProtKB-KW"/>
</dbReference>
<evidence type="ECO:0000259" key="1">
    <source>
        <dbReference type="Pfam" id="PF13649"/>
    </source>
</evidence>
<evidence type="ECO:0000313" key="3">
    <source>
        <dbReference type="Proteomes" id="UP000295443"/>
    </source>
</evidence>
<dbReference type="InterPro" id="IPR029063">
    <property type="entry name" value="SAM-dependent_MTases_sf"/>
</dbReference>
<dbReference type="EMBL" id="SJZB01000033">
    <property type="protein sequence ID" value="TCJ14740.1"/>
    <property type="molecule type" value="Genomic_DNA"/>
</dbReference>
<keyword evidence="3" id="KW-1185">Reference proteome</keyword>
<protein>
    <submittedName>
        <fullName evidence="2">Class I SAM-dependent methyltransferase</fullName>
    </submittedName>
</protein>
<dbReference type="Gene3D" id="3.40.50.150">
    <property type="entry name" value="Vaccinia Virus protein VP39"/>
    <property type="match status" value="1"/>
</dbReference>
<dbReference type="Pfam" id="PF13649">
    <property type="entry name" value="Methyltransf_25"/>
    <property type="match status" value="1"/>
</dbReference>
<dbReference type="AlphaFoldDB" id="A0A4R1BCG7"/>
<feature type="domain" description="Methyltransferase" evidence="1">
    <location>
        <begin position="55"/>
        <end position="147"/>
    </location>
</feature>
<dbReference type="RefSeq" id="WP_131446827.1">
    <property type="nucleotide sequence ID" value="NZ_SJZB01000033.1"/>
</dbReference>
<reference evidence="2 3" key="1">
    <citation type="submission" date="2019-03" db="EMBL/GenBank/DDBJ databases">
        <title>Genome sequence of Thiobacillaceae bacterium LSR1, a sulfur-oxidizing bacterium isolated from freshwater sediment.</title>
        <authorList>
            <person name="Li S."/>
        </authorList>
    </citation>
    <scope>NUCLEOTIDE SEQUENCE [LARGE SCALE GENOMIC DNA]</scope>
    <source>
        <strain evidence="2 3">LSR1</strain>
    </source>
</reference>
<comment type="caution">
    <text evidence="2">The sequence shown here is derived from an EMBL/GenBank/DDBJ whole genome shotgun (WGS) entry which is preliminary data.</text>
</comment>
<dbReference type="CDD" id="cd02440">
    <property type="entry name" value="AdoMet_MTases"/>
    <property type="match status" value="1"/>
</dbReference>
<keyword evidence="2" id="KW-0808">Transferase</keyword>
<evidence type="ECO:0000313" key="2">
    <source>
        <dbReference type="EMBL" id="TCJ14740.1"/>
    </source>
</evidence>
<name>A0A4R1BCG7_9PROT</name>
<proteinExistence type="predicted"/>
<gene>
    <name evidence="2" type="ORF">EZJ19_09160</name>
</gene>
<dbReference type="OrthoDB" id="9772751at2"/>